<dbReference type="InterPro" id="IPR051331">
    <property type="entry name" value="Chorismate_mutase-related"/>
</dbReference>
<organism evidence="3 4">
    <name type="scientific">Vagococcus salmoninarum</name>
    <dbReference type="NCBI Taxonomy" id="2739"/>
    <lineage>
        <taxon>Bacteria</taxon>
        <taxon>Bacillati</taxon>
        <taxon>Bacillota</taxon>
        <taxon>Bacilli</taxon>
        <taxon>Lactobacillales</taxon>
        <taxon>Enterococcaceae</taxon>
        <taxon>Vagococcus</taxon>
    </lineage>
</organism>
<comment type="caution">
    <text evidence="3">The sequence shown here is derived from an EMBL/GenBank/DDBJ whole genome shotgun (WGS) entry which is preliminary data.</text>
</comment>
<dbReference type="PANTHER" id="PTHR38041:SF1">
    <property type="entry name" value="CHORISMATE MUTASE"/>
    <property type="match status" value="1"/>
</dbReference>
<sequence length="87" mass="10207">MLSEQRQKIDQIDQELVSLLEKRLAVVTEVAEIKKAQGIAILDSSREEQVFEKIKGYVENPSYEESVLALYREMMRISRDYQQKQNT</sequence>
<dbReference type="GO" id="GO:0004106">
    <property type="term" value="F:chorismate mutase activity"/>
    <property type="evidence" value="ECO:0007669"/>
    <property type="project" value="InterPro"/>
</dbReference>
<dbReference type="InterPro" id="IPR036979">
    <property type="entry name" value="CM_dom_sf"/>
</dbReference>
<dbReference type="GeneID" id="98569487"/>
<dbReference type="SUPFAM" id="SSF48600">
    <property type="entry name" value="Chorismate mutase II"/>
    <property type="match status" value="1"/>
</dbReference>
<evidence type="ECO:0000256" key="1">
    <source>
        <dbReference type="ARBA" id="ARBA00023235"/>
    </source>
</evidence>
<accession>A0A429ZCN7</accession>
<gene>
    <name evidence="3" type="ORF">CBF35_14145</name>
</gene>
<protein>
    <submittedName>
        <fullName evidence="3">Chorismate mutase</fullName>
    </submittedName>
</protein>
<dbReference type="PANTHER" id="PTHR38041">
    <property type="entry name" value="CHORISMATE MUTASE"/>
    <property type="match status" value="1"/>
</dbReference>
<dbReference type="Gene3D" id="1.20.59.10">
    <property type="entry name" value="Chorismate mutase"/>
    <property type="match status" value="1"/>
</dbReference>
<dbReference type="InterPro" id="IPR002701">
    <property type="entry name" value="CM_II_prokaryot"/>
</dbReference>
<dbReference type="InterPro" id="IPR011279">
    <property type="entry name" value="Chorismate_mutase_GmP"/>
</dbReference>
<dbReference type="SMART" id="SM00830">
    <property type="entry name" value="CM_2"/>
    <property type="match status" value="1"/>
</dbReference>
<dbReference type="RefSeq" id="WP_126782286.1">
    <property type="nucleotide sequence ID" value="NZ_CP177121.1"/>
</dbReference>
<keyword evidence="1" id="KW-0413">Isomerase</keyword>
<dbReference type="GO" id="GO:0046417">
    <property type="term" value="P:chorismate metabolic process"/>
    <property type="evidence" value="ECO:0007669"/>
    <property type="project" value="InterPro"/>
</dbReference>
<dbReference type="PROSITE" id="PS51168">
    <property type="entry name" value="CHORISMATE_MUT_2"/>
    <property type="match status" value="1"/>
</dbReference>
<proteinExistence type="predicted"/>
<dbReference type="Pfam" id="PF01817">
    <property type="entry name" value="CM_2"/>
    <property type="match status" value="1"/>
</dbReference>
<dbReference type="AlphaFoldDB" id="A0A429ZCN7"/>
<reference evidence="3 4" key="1">
    <citation type="submission" date="2017-05" db="EMBL/GenBank/DDBJ databases">
        <title>Vagococcus spp. assemblies.</title>
        <authorList>
            <person name="Gulvik C.A."/>
        </authorList>
    </citation>
    <scope>NUCLEOTIDE SEQUENCE [LARGE SCALE GENOMIC DNA]</scope>
    <source>
        <strain evidence="3 4">NCFB 2777</strain>
    </source>
</reference>
<feature type="domain" description="Chorismate mutase" evidence="2">
    <location>
        <begin position="1"/>
        <end position="86"/>
    </location>
</feature>
<dbReference type="NCBIfam" id="TIGR01805">
    <property type="entry name" value="CM_mono_grmpos"/>
    <property type="match status" value="1"/>
</dbReference>
<dbReference type="Proteomes" id="UP000287239">
    <property type="component" value="Unassembled WGS sequence"/>
</dbReference>
<keyword evidence="4" id="KW-1185">Reference proteome</keyword>
<evidence type="ECO:0000259" key="2">
    <source>
        <dbReference type="PROSITE" id="PS51168"/>
    </source>
</evidence>
<dbReference type="InterPro" id="IPR036263">
    <property type="entry name" value="Chorismate_II_sf"/>
</dbReference>
<dbReference type="EMBL" id="NGJU01000029">
    <property type="protein sequence ID" value="RST91439.1"/>
    <property type="molecule type" value="Genomic_DNA"/>
</dbReference>
<evidence type="ECO:0000313" key="3">
    <source>
        <dbReference type="EMBL" id="RST91439.1"/>
    </source>
</evidence>
<dbReference type="OrthoDB" id="9802281at2"/>
<evidence type="ECO:0000313" key="4">
    <source>
        <dbReference type="Proteomes" id="UP000287239"/>
    </source>
</evidence>
<name>A0A429ZCN7_9ENTE</name>
<dbReference type="GO" id="GO:0009697">
    <property type="term" value="P:salicylic acid biosynthetic process"/>
    <property type="evidence" value="ECO:0007669"/>
    <property type="project" value="TreeGrafter"/>
</dbReference>